<evidence type="ECO:0000256" key="1">
    <source>
        <dbReference type="SAM" id="Phobius"/>
    </source>
</evidence>
<evidence type="ECO:0000313" key="2">
    <source>
        <dbReference type="EMBL" id="MFD2566813.1"/>
    </source>
</evidence>
<accession>A0ABW5LPR2</accession>
<dbReference type="Proteomes" id="UP001597508">
    <property type="component" value="Unassembled WGS sequence"/>
</dbReference>
<name>A0ABW5LPR2_9FLAO</name>
<dbReference type="EMBL" id="JBHULH010000002">
    <property type="protein sequence ID" value="MFD2566813.1"/>
    <property type="molecule type" value="Genomic_DNA"/>
</dbReference>
<keyword evidence="1" id="KW-0812">Transmembrane</keyword>
<evidence type="ECO:0000313" key="3">
    <source>
        <dbReference type="Proteomes" id="UP001597508"/>
    </source>
</evidence>
<keyword evidence="3" id="KW-1185">Reference proteome</keyword>
<keyword evidence="1" id="KW-1133">Transmembrane helix</keyword>
<reference evidence="3" key="1">
    <citation type="journal article" date="2019" name="Int. J. Syst. Evol. Microbiol.">
        <title>The Global Catalogue of Microorganisms (GCM) 10K type strain sequencing project: providing services to taxonomists for standard genome sequencing and annotation.</title>
        <authorList>
            <consortium name="The Broad Institute Genomics Platform"/>
            <consortium name="The Broad Institute Genome Sequencing Center for Infectious Disease"/>
            <person name="Wu L."/>
            <person name="Ma J."/>
        </authorList>
    </citation>
    <scope>NUCLEOTIDE SEQUENCE [LARGE SCALE GENOMIC DNA]</scope>
    <source>
        <strain evidence="3">KCTC 52127</strain>
    </source>
</reference>
<dbReference type="RefSeq" id="WP_379665525.1">
    <property type="nucleotide sequence ID" value="NZ_JBHULH010000002.1"/>
</dbReference>
<comment type="caution">
    <text evidence="2">The sequence shown here is derived from an EMBL/GenBank/DDBJ whole genome shotgun (WGS) entry which is preliminary data.</text>
</comment>
<organism evidence="2 3">
    <name type="scientific">Pseudotenacibaculum haliotis</name>
    <dbReference type="NCBI Taxonomy" id="1862138"/>
    <lineage>
        <taxon>Bacteria</taxon>
        <taxon>Pseudomonadati</taxon>
        <taxon>Bacteroidota</taxon>
        <taxon>Flavobacteriia</taxon>
        <taxon>Flavobacteriales</taxon>
        <taxon>Flavobacteriaceae</taxon>
        <taxon>Pseudotenacibaculum</taxon>
    </lineage>
</organism>
<feature type="transmembrane region" description="Helical" evidence="1">
    <location>
        <begin position="6"/>
        <end position="26"/>
    </location>
</feature>
<proteinExistence type="predicted"/>
<evidence type="ECO:0008006" key="4">
    <source>
        <dbReference type="Google" id="ProtNLM"/>
    </source>
</evidence>
<sequence>MTKNIVIFFFSFILMASIVVPTYVTLMDGKCEIAEVVDFGDEEENKKGKEAAKDLELKLFYENDSSQLFVGLEKKKRISFYSKNYVSYQKKLLSPPPEVIS</sequence>
<protein>
    <recommendedName>
        <fullName evidence="4">Transmembrane protein</fullName>
    </recommendedName>
</protein>
<gene>
    <name evidence="2" type="ORF">ACFSRZ_05490</name>
</gene>
<keyword evidence="1" id="KW-0472">Membrane</keyword>